<name>A0A075WD09_ARCFL</name>
<comment type="catalytic activity">
    <reaction evidence="1 7">
        <text>(2R)-2-phosphoglycerate = (2R)-3-phosphoglycerate</text>
        <dbReference type="Rhea" id="RHEA:15901"/>
        <dbReference type="ChEBI" id="CHEBI:58272"/>
        <dbReference type="ChEBI" id="CHEBI:58289"/>
        <dbReference type="EC" id="5.4.2.12"/>
    </reaction>
</comment>
<sequence>MKYLLLIPDGMADWEVEELDGRTPLEVAETENMDFLAKEGACGIAKTVPDGFEPGSDVANLTILGVDVRKHYTGRGPIEALARGVKGKLVFRCNLVKVEDGVMVDYSGGRISDEEARKVIEELNRAKPYDFVKFYAGKSYRNLLVINKDFRDDVKTFPPHDITGKEIDKHLPSGGELAELLKELMGWSAEILPEITDKANMIWPWGGGRMPSFPNFGQRYGLRGAMITEVDLLEGIARGMGMEVVQVEGITGYIDTNYRGLVRETARALEEHDFVVLHTEGIDEVGHEGDAELKVRAIELYDSKIVGKLLNKVDLDETRILLLPDHPTPVKVKTHVAEPVPFTLYGRGRDEVKVYTEKSCRRGKFGLVDGLRLMDLLIKK</sequence>
<dbReference type="InterPro" id="IPR023665">
    <property type="entry name" value="ApgAM_prokaryotes"/>
</dbReference>
<dbReference type="GO" id="GO:0006096">
    <property type="term" value="P:glycolytic process"/>
    <property type="evidence" value="ECO:0007669"/>
    <property type="project" value="UniProtKB-UniRule"/>
</dbReference>
<evidence type="ECO:0000313" key="9">
    <source>
        <dbReference type="EMBL" id="AIG98305.1"/>
    </source>
</evidence>
<dbReference type="InterPro" id="IPR006124">
    <property type="entry name" value="Metalloenzyme"/>
</dbReference>
<comment type="pathway">
    <text evidence="3 7">Carbohydrate degradation; glycolysis; pyruvate from D-glyceraldehyde 3-phosphate: step 3/5.</text>
</comment>
<keyword evidence="9" id="KW-0808">Transferase</keyword>
<organism evidence="9 10">
    <name type="scientific">Archaeoglobus fulgidus DSM 8774</name>
    <dbReference type="NCBI Taxonomy" id="1344584"/>
    <lineage>
        <taxon>Archaea</taxon>
        <taxon>Methanobacteriati</taxon>
        <taxon>Methanobacteriota</taxon>
        <taxon>Archaeoglobi</taxon>
        <taxon>Archaeoglobales</taxon>
        <taxon>Archaeoglobaceae</taxon>
        <taxon>Archaeoglobus</taxon>
    </lineage>
</organism>
<evidence type="ECO:0000256" key="7">
    <source>
        <dbReference type="HAMAP-Rule" id="MF_01402"/>
    </source>
</evidence>
<evidence type="ECO:0000256" key="4">
    <source>
        <dbReference type="ARBA" id="ARBA00005524"/>
    </source>
</evidence>
<dbReference type="Gene3D" id="3.40.720.10">
    <property type="entry name" value="Alkaline Phosphatase, subunit A"/>
    <property type="match status" value="2"/>
</dbReference>
<evidence type="ECO:0000259" key="8">
    <source>
        <dbReference type="Pfam" id="PF01676"/>
    </source>
</evidence>
<protein>
    <recommendedName>
        <fullName evidence="7">2,3-bisphosphoglycerate-independent phosphoglycerate mutase</fullName>
        <shortName evidence="7">BPG-independent PGAM</shortName>
        <shortName evidence="7">Phosphoglyceromutase</shortName>
        <shortName evidence="7">aPGAM</shortName>
        <ecNumber evidence="7">5.4.2.12</ecNumber>
    </recommendedName>
</protein>
<dbReference type="HAMAP" id="MF_01402_A">
    <property type="entry name" value="ApgM_A"/>
    <property type="match status" value="1"/>
</dbReference>
<dbReference type="Pfam" id="PF01676">
    <property type="entry name" value="Metalloenzyme"/>
    <property type="match status" value="1"/>
</dbReference>
<comment type="function">
    <text evidence="2 7">Catalyzes the interconversion of 2-phosphoglycerate and 3-phosphoglycerate.</text>
</comment>
<keyword evidence="6 7" id="KW-0413">Isomerase</keyword>
<evidence type="ECO:0000256" key="1">
    <source>
        <dbReference type="ARBA" id="ARBA00000370"/>
    </source>
</evidence>
<keyword evidence="9" id="KW-0418">Kinase</keyword>
<dbReference type="SMR" id="A0A075WD09"/>
<reference evidence="9 10" key="1">
    <citation type="submission" date="2013-07" db="EMBL/GenBank/DDBJ databases">
        <title>Genome of Archaeoglobus fulgidus.</title>
        <authorList>
            <person name="Fiebig A."/>
            <person name="Birkeland N.-K."/>
        </authorList>
    </citation>
    <scope>NUCLEOTIDE SEQUENCE [LARGE SCALE GENOMIC DNA]</scope>
    <source>
        <strain evidence="9 10">DSM 8774</strain>
    </source>
</reference>
<keyword evidence="5 7" id="KW-0324">Glycolysis</keyword>
<dbReference type="GO" id="GO:0016301">
    <property type="term" value="F:kinase activity"/>
    <property type="evidence" value="ECO:0007669"/>
    <property type="project" value="UniProtKB-KW"/>
</dbReference>
<dbReference type="GeneID" id="24795037"/>
<dbReference type="GO" id="GO:0004619">
    <property type="term" value="F:phosphoglycerate mutase activity"/>
    <property type="evidence" value="ECO:0007669"/>
    <property type="project" value="UniProtKB-UniRule"/>
</dbReference>
<accession>A0A075WD09</accession>
<dbReference type="AlphaFoldDB" id="A0A075WD09"/>
<evidence type="ECO:0000256" key="2">
    <source>
        <dbReference type="ARBA" id="ARBA00002315"/>
    </source>
</evidence>
<feature type="domain" description="Metalloenzyme" evidence="8">
    <location>
        <begin position="1"/>
        <end position="380"/>
    </location>
</feature>
<dbReference type="HOGENOM" id="CLU_034906_2_0_2"/>
<dbReference type="PIRSF" id="PIRSF006392">
    <property type="entry name" value="IPGAM_arch"/>
    <property type="match status" value="1"/>
</dbReference>
<dbReference type="GO" id="GO:0046872">
    <property type="term" value="F:metal ion binding"/>
    <property type="evidence" value="ECO:0007669"/>
    <property type="project" value="InterPro"/>
</dbReference>
<dbReference type="PANTHER" id="PTHR31209:SF4">
    <property type="entry name" value="2,3-BISPHOSPHOGLYCERATE-INDEPENDENT PHOSPHOGLYCERATE MUTASE"/>
    <property type="match status" value="1"/>
</dbReference>
<dbReference type="Proteomes" id="UP000028501">
    <property type="component" value="Chromosome"/>
</dbReference>
<dbReference type="SUPFAM" id="SSF53649">
    <property type="entry name" value="Alkaline phosphatase-like"/>
    <property type="match status" value="1"/>
</dbReference>
<dbReference type="RefSeq" id="WP_010878922.1">
    <property type="nucleotide sequence ID" value="NZ_CP006577.1"/>
</dbReference>
<dbReference type="InterPro" id="IPR004456">
    <property type="entry name" value="Pglycerate_mutase_ApgM"/>
</dbReference>
<dbReference type="NCBIfam" id="TIGR02535">
    <property type="entry name" value="hyp_Hser_kinase"/>
    <property type="match status" value="1"/>
</dbReference>
<dbReference type="InterPro" id="IPR017850">
    <property type="entry name" value="Alkaline_phosphatase_core_sf"/>
</dbReference>
<dbReference type="NCBIfam" id="TIGR00306">
    <property type="entry name" value="apgM"/>
    <property type="match status" value="1"/>
</dbReference>
<dbReference type="UniPathway" id="UPA00109">
    <property type="reaction ID" value="UER00186"/>
</dbReference>
<gene>
    <name evidence="7" type="primary">apgM</name>
    <name evidence="9" type="ORF">AFULGI_00015390</name>
</gene>
<dbReference type="NCBIfam" id="NF003242">
    <property type="entry name" value="PRK04200.1"/>
    <property type="match status" value="1"/>
</dbReference>
<dbReference type="Pfam" id="PF10143">
    <property type="entry name" value="PhosphMutase"/>
    <property type="match status" value="1"/>
</dbReference>
<dbReference type="EMBL" id="CP006577">
    <property type="protein sequence ID" value="AIG98305.1"/>
    <property type="molecule type" value="Genomic_DNA"/>
</dbReference>
<dbReference type="KEGG" id="afg:AFULGI_00015390"/>
<dbReference type="EC" id="5.4.2.12" evidence="7"/>
<dbReference type="CDD" id="cd16011">
    <property type="entry name" value="iPGM_like"/>
    <property type="match status" value="1"/>
</dbReference>
<comment type="similarity">
    <text evidence="4 7">Belongs to the BPG-independent phosphoglycerate mutase family. A-PGAM subfamily.</text>
</comment>
<evidence type="ECO:0000256" key="5">
    <source>
        <dbReference type="ARBA" id="ARBA00023152"/>
    </source>
</evidence>
<proteinExistence type="inferred from homology"/>
<evidence type="ECO:0000313" key="10">
    <source>
        <dbReference type="Proteomes" id="UP000028501"/>
    </source>
</evidence>
<evidence type="ECO:0000256" key="3">
    <source>
        <dbReference type="ARBA" id="ARBA00004798"/>
    </source>
</evidence>
<dbReference type="PANTHER" id="PTHR31209">
    <property type="entry name" value="COFACTOR-INDEPENDENT PHOSPHOGLYCERATE MUTASE"/>
    <property type="match status" value="1"/>
</dbReference>
<evidence type="ECO:0000256" key="6">
    <source>
        <dbReference type="ARBA" id="ARBA00023235"/>
    </source>
</evidence>